<accession>A0ABQ7JDJ0</accession>
<keyword evidence="1" id="KW-0853">WD repeat</keyword>
<keyword evidence="2" id="KW-0677">Repeat</keyword>
<organism evidence="5 6">
    <name type="scientific">Cardiosporidium cionae</name>
    <dbReference type="NCBI Taxonomy" id="476202"/>
    <lineage>
        <taxon>Eukaryota</taxon>
        <taxon>Sar</taxon>
        <taxon>Alveolata</taxon>
        <taxon>Apicomplexa</taxon>
        <taxon>Aconoidasida</taxon>
        <taxon>Nephromycida</taxon>
        <taxon>Cardiosporidium</taxon>
    </lineage>
</organism>
<feature type="non-terminal residue" evidence="5">
    <location>
        <position position="1"/>
    </location>
</feature>
<feature type="compositionally biased region" description="Basic and acidic residues" evidence="4">
    <location>
        <begin position="134"/>
        <end position="156"/>
    </location>
</feature>
<dbReference type="InterPro" id="IPR036322">
    <property type="entry name" value="WD40_repeat_dom_sf"/>
</dbReference>
<evidence type="ECO:0000313" key="6">
    <source>
        <dbReference type="Proteomes" id="UP000823046"/>
    </source>
</evidence>
<evidence type="ECO:0000256" key="4">
    <source>
        <dbReference type="SAM" id="MobiDB-lite"/>
    </source>
</evidence>
<reference evidence="5 6" key="1">
    <citation type="journal article" date="2020" name="bioRxiv">
        <title>Metabolic contributions of an alphaproteobacterial endosymbiont in the apicomplexan Cardiosporidium cionae.</title>
        <authorList>
            <person name="Hunter E.S."/>
            <person name="Paight C.J."/>
            <person name="Lane C.E."/>
        </authorList>
    </citation>
    <scope>NUCLEOTIDE SEQUENCE [LARGE SCALE GENOMIC DNA]</scope>
    <source>
        <strain evidence="5">ESH_2018</strain>
    </source>
</reference>
<gene>
    <name evidence="5" type="ORF">IE077_001040</name>
</gene>
<keyword evidence="6" id="KW-1185">Reference proteome</keyword>
<evidence type="ECO:0000256" key="2">
    <source>
        <dbReference type="ARBA" id="ARBA00022737"/>
    </source>
</evidence>
<dbReference type="SUPFAM" id="SSF50978">
    <property type="entry name" value="WD40 repeat-like"/>
    <property type="match status" value="1"/>
</dbReference>
<sequence>FLRSVVGIVAIFDTFNLKNIGSIPTHQSYVQSLAFNANGTLLATASRKGTVIRIWSVASLTKIMSLRRGSTECTVYHLSFHPSSEYLVSTGSSGTIHLFKIKLSSDENYGRKFIEDNNLASSIPLLQKNSVPMRSRDITDGSQHVRDDRRNSKDDTVPVTHQSSFRFSKYETVPPSNSQPISSSNLSILYKSTIDSLKTYIPDAYREVIEASRCFAWVHLRSTSSSVPALAISRSNDEKFQVFVASSTGCAYVYECHAKFGGECRLRDEHFL</sequence>
<name>A0ABQ7JDJ0_9APIC</name>
<protein>
    <submittedName>
        <fullName evidence="5">Autophagy-related protein 18</fullName>
    </submittedName>
</protein>
<dbReference type="InterPro" id="IPR048720">
    <property type="entry name" value="PROPPIN"/>
</dbReference>
<dbReference type="Proteomes" id="UP000823046">
    <property type="component" value="Unassembled WGS sequence"/>
</dbReference>
<dbReference type="EMBL" id="JADAQX010000085">
    <property type="protein sequence ID" value="KAF8822098.1"/>
    <property type="molecule type" value="Genomic_DNA"/>
</dbReference>
<comment type="caution">
    <text evidence="5">The sequence shown here is derived from an EMBL/GenBank/DDBJ whole genome shotgun (WGS) entry which is preliminary data.</text>
</comment>
<dbReference type="InterPro" id="IPR001680">
    <property type="entry name" value="WD40_rpt"/>
</dbReference>
<comment type="similarity">
    <text evidence="3">Belongs to the WD repeat PROPPIN family.</text>
</comment>
<proteinExistence type="inferred from homology"/>
<evidence type="ECO:0000313" key="5">
    <source>
        <dbReference type="EMBL" id="KAF8822098.1"/>
    </source>
</evidence>
<dbReference type="PANTHER" id="PTHR11227">
    <property type="entry name" value="WD-REPEAT PROTEIN INTERACTING WITH PHOSPHOINOSIDES WIPI -RELATED"/>
    <property type="match status" value="1"/>
</dbReference>
<evidence type="ECO:0000256" key="3">
    <source>
        <dbReference type="ARBA" id="ARBA00025740"/>
    </source>
</evidence>
<dbReference type="InterPro" id="IPR015943">
    <property type="entry name" value="WD40/YVTN_repeat-like_dom_sf"/>
</dbReference>
<evidence type="ECO:0000256" key="1">
    <source>
        <dbReference type="ARBA" id="ARBA00022574"/>
    </source>
</evidence>
<dbReference type="Gene3D" id="2.130.10.10">
    <property type="entry name" value="YVTN repeat-like/Quinoprotein amine dehydrogenase"/>
    <property type="match status" value="1"/>
</dbReference>
<dbReference type="Pfam" id="PF21032">
    <property type="entry name" value="PROPPIN"/>
    <property type="match status" value="1"/>
</dbReference>
<dbReference type="SMART" id="SM00320">
    <property type="entry name" value="WD40"/>
    <property type="match status" value="2"/>
</dbReference>
<feature type="region of interest" description="Disordered" evidence="4">
    <location>
        <begin position="134"/>
        <end position="160"/>
    </location>
</feature>